<dbReference type="RefSeq" id="WP_182298310.1">
    <property type="nucleotide sequence ID" value="NZ_CP059851.1"/>
</dbReference>
<dbReference type="KEGG" id="sand:H3309_08210"/>
<keyword evidence="2" id="KW-1185">Reference proteome</keyword>
<name>A0A7G5IM25_9SPHN</name>
<dbReference type="InterPro" id="IPR042258">
    <property type="entry name" value="DGOK_N"/>
</dbReference>
<dbReference type="InterPro" id="IPR042257">
    <property type="entry name" value="DGOK_C"/>
</dbReference>
<evidence type="ECO:0000313" key="2">
    <source>
        <dbReference type="Proteomes" id="UP000515292"/>
    </source>
</evidence>
<dbReference type="AlphaFoldDB" id="A0A7G5IM25"/>
<keyword evidence="1" id="KW-0808">Transferase</keyword>
<proteinExistence type="predicted"/>
<dbReference type="Gene3D" id="3.30.420.300">
    <property type="entry name" value="2-keto-3-deoxy-galactonokinase, substrate binding domain"/>
    <property type="match status" value="1"/>
</dbReference>
<dbReference type="Gene3D" id="3.30.420.310">
    <property type="entry name" value="2-keto-3-deoxy-galactonokinase, C-terminal domain"/>
    <property type="match status" value="1"/>
</dbReference>
<gene>
    <name evidence="1" type="ORF">H3309_08210</name>
</gene>
<reference evidence="1 2" key="1">
    <citation type="submission" date="2020-07" db="EMBL/GenBank/DDBJ databases">
        <title>Complete genome sequence for Sandaracinobacter sp. M6.</title>
        <authorList>
            <person name="Tang Y."/>
            <person name="Liu Q."/>
            <person name="Guo Z."/>
            <person name="Lei P."/>
            <person name="Huang B."/>
        </authorList>
    </citation>
    <scope>NUCLEOTIDE SEQUENCE [LARGE SCALE GENOMIC DNA]</scope>
    <source>
        <strain evidence="1 2">M6</strain>
    </source>
</reference>
<accession>A0A7G5IM25</accession>
<dbReference type="GO" id="GO:0034194">
    <property type="term" value="P:D-galactonate catabolic process"/>
    <property type="evidence" value="ECO:0007669"/>
    <property type="project" value="InterPro"/>
</dbReference>
<dbReference type="GO" id="GO:0008671">
    <property type="term" value="F:2-dehydro-3-deoxygalactonokinase activity"/>
    <property type="evidence" value="ECO:0007669"/>
    <property type="project" value="InterPro"/>
</dbReference>
<dbReference type="EMBL" id="CP059851">
    <property type="protein sequence ID" value="QMW24417.1"/>
    <property type="molecule type" value="Genomic_DNA"/>
</dbReference>
<protein>
    <submittedName>
        <fullName evidence="1">2-dehydro-3-deoxygalactonokinase</fullName>
    </submittedName>
</protein>
<dbReference type="InterPro" id="IPR007729">
    <property type="entry name" value="DGOK"/>
</dbReference>
<dbReference type="Proteomes" id="UP000515292">
    <property type="component" value="Chromosome"/>
</dbReference>
<organism evidence="1 2">
    <name type="scientific">Sandaracinobacteroides saxicola</name>
    <dbReference type="NCBI Taxonomy" id="2759707"/>
    <lineage>
        <taxon>Bacteria</taxon>
        <taxon>Pseudomonadati</taxon>
        <taxon>Pseudomonadota</taxon>
        <taxon>Alphaproteobacteria</taxon>
        <taxon>Sphingomonadales</taxon>
        <taxon>Sphingosinicellaceae</taxon>
        <taxon>Sandaracinobacteroides</taxon>
    </lineage>
</organism>
<evidence type="ECO:0000313" key="1">
    <source>
        <dbReference type="EMBL" id="QMW24417.1"/>
    </source>
</evidence>
<dbReference type="Pfam" id="PF05035">
    <property type="entry name" value="DGOK"/>
    <property type="match status" value="1"/>
</dbReference>
<sequence>MATGQPFITIDWGTTHRRIMVVHADGTLLSRLRDGRGILAMDRDDYARDVEAIRAAHGRLPVLCAGMVGSNRGWVDAGYVATPADLTGLARAVRWIVPGEVGIVPGVCHQAGGLVDVMRGEEVQLLGVMHADGRPQRVCLPGTHCKWATVADGRITASRTAMTGEIHALLRDHGTLSGLIGPGQGEGFVAGVDDAGRGSLLAMLFQARAAHAAGVGGARAAPGRRPIMSAGC</sequence>
<keyword evidence="1" id="KW-0418">Kinase</keyword>